<proteinExistence type="predicted"/>
<dbReference type="EMBL" id="KL197712">
    <property type="protein sequence ID" value="KDQ61922.1"/>
    <property type="molecule type" value="Genomic_DNA"/>
</dbReference>
<dbReference type="InterPro" id="IPR036047">
    <property type="entry name" value="F-box-like_dom_sf"/>
</dbReference>
<dbReference type="SUPFAM" id="SSF81383">
    <property type="entry name" value="F-box domain"/>
    <property type="match status" value="1"/>
</dbReference>
<dbReference type="AlphaFoldDB" id="A0A067QEM0"/>
<feature type="compositionally biased region" description="Basic residues" evidence="1">
    <location>
        <begin position="32"/>
        <end position="50"/>
    </location>
</feature>
<sequence length="694" mass="79367">MVQTRRQSGKLSIPQYNEDDLSDEERVGGTNAHKRRRISEFGKRRKIRRPNPKDGKLSILPSMPLDILFEIFTHLSPKDLLTLSRTSHILRSTLLSKNATTVWKRSLANMPGSPPACPKDISEARWAELLYGATNCHICGAVNIFNIDFGLRHRLCLSCKKTNLVYSARFSKKFPEFDTTILDLIPYATISGWRTFQRSYPPNHKLHNKPPSKYFLESDIYSMAQTFGLLTKNIHMRKPGAKAKLEEFKKERAEFVKDVVEYARVCEGWAVGEYKRLSGLKDEVVTNRRNEIMSRLRSLGYDQIDLNAISCSRFVDQYKDLTERSWNIMLPKLESEIQARRGARARAERNQLIYNRKRLATSTYENWKMKNFSPRDWPLLPRDFQVVSWERLASVIEADSDVVVGQESFEGILGELEEVIEKWKVDKKRRLVSLVPVGTPSSSSISESHSEVQDGDANPLDLATSIFICTRPRCSSFRSRAPQPVVGTSQLLSHPCPCFIFPISDSNSTPQVAPFELRFSEDLSKVVKSLVECVGGDVEKMTMKEMDKRDARFFCVCCAKVERSGLGDEEKEVKVDALSWRACMTHLMTIHRSQEDHEHLSDFRLLSPALEEQAKAQERREPDPALGQIAWLCARCDRYVHRAATGHDAIGHVILGHNIANPLEDEHIVFDYRISRHLRRPQVVHLDEEALLGI</sequence>
<dbReference type="PROSITE" id="PS50181">
    <property type="entry name" value="FBOX"/>
    <property type="match status" value="1"/>
</dbReference>
<dbReference type="InterPro" id="IPR001810">
    <property type="entry name" value="F-box_dom"/>
</dbReference>
<feature type="region of interest" description="Disordered" evidence="1">
    <location>
        <begin position="1"/>
        <end position="55"/>
    </location>
</feature>
<feature type="domain" description="F-box" evidence="2">
    <location>
        <begin position="57"/>
        <end position="106"/>
    </location>
</feature>
<gene>
    <name evidence="3" type="ORF">JAAARDRAFT_31411</name>
</gene>
<evidence type="ECO:0000256" key="1">
    <source>
        <dbReference type="SAM" id="MobiDB-lite"/>
    </source>
</evidence>
<feature type="compositionally biased region" description="Polar residues" evidence="1">
    <location>
        <begin position="1"/>
        <end position="10"/>
    </location>
</feature>
<evidence type="ECO:0000313" key="3">
    <source>
        <dbReference type="EMBL" id="KDQ61922.1"/>
    </source>
</evidence>
<dbReference type="OrthoDB" id="2322499at2759"/>
<dbReference type="CDD" id="cd09917">
    <property type="entry name" value="F-box_SF"/>
    <property type="match status" value="1"/>
</dbReference>
<evidence type="ECO:0000313" key="4">
    <source>
        <dbReference type="Proteomes" id="UP000027265"/>
    </source>
</evidence>
<accession>A0A067QEM0</accession>
<dbReference type="SMART" id="SM00256">
    <property type="entry name" value="FBOX"/>
    <property type="match status" value="1"/>
</dbReference>
<dbReference type="HOGENOM" id="CLU_010790_5_0_1"/>
<dbReference type="STRING" id="933084.A0A067QEM0"/>
<protein>
    <recommendedName>
        <fullName evidence="2">F-box domain-containing protein</fullName>
    </recommendedName>
</protein>
<dbReference type="Proteomes" id="UP000027265">
    <property type="component" value="Unassembled WGS sequence"/>
</dbReference>
<name>A0A067QEM0_9AGAM</name>
<reference evidence="4" key="1">
    <citation type="journal article" date="2014" name="Proc. Natl. Acad. Sci. U.S.A.">
        <title>Extensive sampling of basidiomycete genomes demonstrates inadequacy of the white-rot/brown-rot paradigm for wood decay fungi.</title>
        <authorList>
            <person name="Riley R."/>
            <person name="Salamov A.A."/>
            <person name="Brown D.W."/>
            <person name="Nagy L.G."/>
            <person name="Floudas D."/>
            <person name="Held B.W."/>
            <person name="Levasseur A."/>
            <person name="Lombard V."/>
            <person name="Morin E."/>
            <person name="Otillar R."/>
            <person name="Lindquist E.A."/>
            <person name="Sun H."/>
            <person name="LaButti K.M."/>
            <person name="Schmutz J."/>
            <person name="Jabbour D."/>
            <person name="Luo H."/>
            <person name="Baker S.E."/>
            <person name="Pisabarro A.G."/>
            <person name="Walton J.D."/>
            <person name="Blanchette R.A."/>
            <person name="Henrissat B."/>
            <person name="Martin F."/>
            <person name="Cullen D."/>
            <person name="Hibbett D.S."/>
            <person name="Grigoriev I.V."/>
        </authorList>
    </citation>
    <scope>NUCLEOTIDE SEQUENCE [LARGE SCALE GENOMIC DNA]</scope>
    <source>
        <strain evidence="4">MUCL 33604</strain>
    </source>
</reference>
<dbReference type="Pfam" id="PF00646">
    <property type="entry name" value="F-box"/>
    <property type="match status" value="1"/>
</dbReference>
<evidence type="ECO:0000259" key="2">
    <source>
        <dbReference type="PROSITE" id="PS50181"/>
    </source>
</evidence>
<keyword evidence="4" id="KW-1185">Reference proteome</keyword>
<organism evidence="3 4">
    <name type="scientific">Jaapia argillacea MUCL 33604</name>
    <dbReference type="NCBI Taxonomy" id="933084"/>
    <lineage>
        <taxon>Eukaryota</taxon>
        <taxon>Fungi</taxon>
        <taxon>Dikarya</taxon>
        <taxon>Basidiomycota</taxon>
        <taxon>Agaricomycotina</taxon>
        <taxon>Agaricomycetes</taxon>
        <taxon>Agaricomycetidae</taxon>
        <taxon>Jaapiales</taxon>
        <taxon>Jaapiaceae</taxon>
        <taxon>Jaapia</taxon>
    </lineage>
</organism>
<dbReference type="InParanoid" id="A0A067QEM0"/>